<gene>
    <name evidence="7" type="ORF">BJX68DRAFT_97717</name>
</gene>
<feature type="compositionally biased region" description="Low complexity" evidence="5">
    <location>
        <begin position="80"/>
        <end position="101"/>
    </location>
</feature>
<evidence type="ECO:0000256" key="5">
    <source>
        <dbReference type="SAM" id="MobiDB-lite"/>
    </source>
</evidence>
<organism evidence="7 8">
    <name type="scientific">Aspergillus pseudodeflectus</name>
    <dbReference type="NCBI Taxonomy" id="176178"/>
    <lineage>
        <taxon>Eukaryota</taxon>
        <taxon>Fungi</taxon>
        <taxon>Dikarya</taxon>
        <taxon>Ascomycota</taxon>
        <taxon>Pezizomycotina</taxon>
        <taxon>Eurotiomycetes</taxon>
        <taxon>Eurotiomycetidae</taxon>
        <taxon>Eurotiales</taxon>
        <taxon>Aspergillaceae</taxon>
        <taxon>Aspergillus</taxon>
        <taxon>Aspergillus subgen. Nidulantes</taxon>
    </lineage>
</organism>
<reference evidence="7 8" key="1">
    <citation type="submission" date="2024-07" db="EMBL/GenBank/DDBJ databases">
        <title>Section-level genome sequencing and comparative genomics of Aspergillus sections Usti and Cavernicolus.</title>
        <authorList>
            <consortium name="Lawrence Berkeley National Laboratory"/>
            <person name="Nybo J.L."/>
            <person name="Vesth T.C."/>
            <person name="Theobald S."/>
            <person name="Frisvad J.C."/>
            <person name="Larsen T.O."/>
            <person name="Kjaerboelling I."/>
            <person name="Rothschild-Mancinelli K."/>
            <person name="Lyhne E.K."/>
            <person name="Kogle M.E."/>
            <person name="Barry K."/>
            <person name="Clum A."/>
            <person name="Na H."/>
            <person name="Ledsgaard L."/>
            <person name="Lin J."/>
            <person name="Lipzen A."/>
            <person name="Kuo A."/>
            <person name="Riley R."/>
            <person name="Mondo S."/>
            <person name="LaButti K."/>
            <person name="Haridas S."/>
            <person name="Pangalinan J."/>
            <person name="Salamov A.A."/>
            <person name="Simmons B.A."/>
            <person name="Magnuson J.K."/>
            <person name="Chen J."/>
            <person name="Drula E."/>
            <person name="Henrissat B."/>
            <person name="Wiebenga A."/>
            <person name="Lubbers R.J."/>
            <person name="Gomes A.C."/>
            <person name="Macurrencykelacurrency M.R."/>
            <person name="Stajich J."/>
            <person name="Grigoriev I.V."/>
            <person name="Mortensen U.H."/>
            <person name="De vries R.P."/>
            <person name="Baker S.E."/>
            <person name="Andersen M.R."/>
        </authorList>
    </citation>
    <scope>NUCLEOTIDE SEQUENCE [LARGE SCALE GENOMIC DNA]</scope>
    <source>
        <strain evidence="7 8">CBS 756.74</strain>
    </source>
</reference>
<dbReference type="Gene3D" id="4.10.240.10">
    <property type="entry name" value="Zn(2)-C6 fungal-type DNA-binding domain"/>
    <property type="match status" value="1"/>
</dbReference>
<dbReference type="InterPro" id="IPR050675">
    <property type="entry name" value="OAF3"/>
</dbReference>
<keyword evidence="2" id="KW-0238">DNA-binding</keyword>
<evidence type="ECO:0000256" key="4">
    <source>
        <dbReference type="ARBA" id="ARBA00023242"/>
    </source>
</evidence>
<evidence type="ECO:0000256" key="3">
    <source>
        <dbReference type="ARBA" id="ARBA00023163"/>
    </source>
</evidence>
<protein>
    <recommendedName>
        <fullName evidence="6">Zn(2)-C6 fungal-type domain-containing protein</fullName>
    </recommendedName>
</protein>
<proteinExistence type="predicted"/>
<feature type="domain" description="Zn(2)-C6 fungal-type" evidence="6">
    <location>
        <begin position="15"/>
        <end position="45"/>
    </location>
</feature>
<evidence type="ECO:0000313" key="8">
    <source>
        <dbReference type="Proteomes" id="UP001610444"/>
    </source>
</evidence>
<evidence type="ECO:0000259" key="6">
    <source>
        <dbReference type="PROSITE" id="PS50048"/>
    </source>
</evidence>
<dbReference type="SUPFAM" id="SSF57701">
    <property type="entry name" value="Zn2/Cys6 DNA-binding domain"/>
    <property type="match status" value="1"/>
</dbReference>
<sequence>MTSTVDGRVTKLRASCDACNEAKVRCSQTKPTCARCEKNDTNCVYGLSRRSHKNAPRIGTSQGSAYTHYPSPSGHTRTMSISENTTSSNTSSSSSSSSPPSRLRSQPNTPLPLPAAISPPSAPGTSHSNIMLGTAQMNTTTQLPTLFPDDQLFSEFGLALDGTGADVFGQDYDMLDFPPSSSPQNNPMGDSIMGGELLEYTLPLQQQLEQQHLPPPQPPTSTNSPCSCASRLMTELAAMPPGSTASCDRFDAQLSQLRRVINIAEDCITCPCTTQDDMSIMTTSILIGRVIQGLEASLMRTTTSPYSSYSSYSSSAPASSTSSSSAPDTAPKLSLGELQIDPEEENQLKQHLWLLQFRKLRKVISKMSVSVRLLTGTGNIGATGGGAGMGGNAGTIGGAGGGSGGHSAHVMACQCIHMWLVQKADGLKARYDAREGRGLID</sequence>
<evidence type="ECO:0000256" key="2">
    <source>
        <dbReference type="ARBA" id="ARBA00023125"/>
    </source>
</evidence>
<feature type="compositionally biased region" description="Low complexity" evidence="5">
    <location>
        <begin position="305"/>
        <end position="327"/>
    </location>
</feature>
<dbReference type="Proteomes" id="UP001610444">
    <property type="component" value="Unassembled WGS sequence"/>
</dbReference>
<keyword evidence="4" id="KW-0539">Nucleus</keyword>
<keyword evidence="1" id="KW-0805">Transcription regulation</keyword>
<dbReference type="SMART" id="SM00066">
    <property type="entry name" value="GAL4"/>
    <property type="match status" value="1"/>
</dbReference>
<dbReference type="InterPro" id="IPR036864">
    <property type="entry name" value="Zn2-C6_fun-type_DNA-bd_sf"/>
</dbReference>
<dbReference type="PROSITE" id="PS50048">
    <property type="entry name" value="ZN2_CY6_FUNGAL_2"/>
    <property type="match status" value="1"/>
</dbReference>
<dbReference type="CDD" id="cd00067">
    <property type="entry name" value="GAL4"/>
    <property type="match status" value="1"/>
</dbReference>
<name>A0ABR4KAV3_9EURO</name>
<accession>A0ABR4KAV3</accession>
<evidence type="ECO:0000256" key="1">
    <source>
        <dbReference type="ARBA" id="ARBA00023015"/>
    </source>
</evidence>
<keyword evidence="3" id="KW-0804">Transcription</keyword>
<keyword evidence="8" id="KW-1185">Reference proteome</keyword>
<feature type="region of interest" description="Disordered" evidence="5">
    <location>
        <begin position="305"/>
        <end position="330"/>
    </location>
</feature>
<dbReference type="RefSeq" id="XP_070898799.1">
    <property type="nucleotide sequence ID" value="XM_071050109.1"/>
</dbReference>
<dbReference type="PANTHER" id="PTHR31069:SF31">
    <property type="entry name" value="MONODICTYPHENONE CLUSTER TRANSCRIPTION FACTOR-RELATED"/>
    <property type="match status" value="1"/>
</dbReference>
<evidence type="ECO:0000313" key="7">
    <source>
        <dbReference type="EMBL" id="KAL2849412.1"/>
    </source>
</evidence>
<feature type="region of interest" description="Disordered" evidence="5">
    <location>
        <begin position="53"/>
        <end position="130"/>
    </location>
</feature>
<dbReference type="PRINTS" id="PR00755">
    <property type="entry name" value="AFLATOXINBRP"/>
</dbReference>
<dbReference type="InterPro" id="IPR001138">
    <property type="entry name" value="Zn2Cys6_DnaBD"/>
</dbReference>
<dbReference type="Pfam" id="PF00172">
    <property type="entry name" value="Zn_clus"/>
    <property type="match status" value="1"/>
</dbReference>
<dbReference type="GeneID" id="98165273"/>
<dbReference type="EMBL" id="JBFXLR010000023">
    <property type="protein sequence ID" value="KAL2849412.1"/>
    <property type="molecule type" value="Genomic_DNA"/>
</dbReference>
<comment type="caution">
    <text evidence="7">The sequence shown here is derived from an EMBL/GenBank/DDBJ whole genome shotgun (WGS) entry which is preliminary data.</text>
</comment>
<dbReference type="PANTHER" id="PTHR31069">
    <property type="entry name" value="OLEATE-ACTIVATED TRANSCRIPTION FACTOR 1-RELATED"/>
    <property type="match status" value="1"/>
</dbReference>